<reference evidence="1 2" key="1">
    <citation type="submission" date="2024-03" db="EMBL/GenBank/DDBJ databases">
        <title>Mouse gut bacterial collection (mGBC) of GemPharmatech.</title>
        <authorList>
            <person name="He Y."/>
            <person name="Dong L."/>
            <person name="Wu D."/>
            <person name="Gao X."/>
            <person name="Lin Z."/>
        </authorList>
    </citation>
    <scope>NUCLEOTIDE SEQUENCE [LARGE SCALE GENOMIC DNA]</scope>
    <source>
        <strain evidence="1 2">61-15</strain>
    </source>
</reference>
<comment type="caution">
    <text evidence="1">The sequence shown here is derived from an EMBL/GenBank/DDBJ whole genome shotgun (WGS) entry which is preliminary data.</text>
</comment>
<dbReference type="EMBL" id="JBCLSH010000042">
    <property type="protein sequence ID" value="MEY8444358.1"/>
    <property type="molecule type" value="Genomic_DNA"/>
</dbReference>
<name>A0ABV4D492_9LACT</name>
<accession>A0ABV4D492</accession>
<proteinExistence type="predicted"/>
<keyword evidence="2" id="KW-1185">Reference proteome</keyword>
<protein>
    <submittedName>
        <fullName evidence="1">Uncharacterized protein</fullName>
    </submittedName>
</protein>
<gene>
    <name evidence="1" type="ORF">AALA52_08970</name>
</gene>
<evidence type="ECO:0000313" key="2">
    <source>
        <dbReference type="Proteomes" id="UP001565283"/>
    </source>
</evidence>
<organism evidence="1 2">
    <name type="scientific">Lactococcus ileimucosae</name>
    <dbReference type="NCBI Taxonomy" id="2941329"/>
    <lineage>
        <taxon>Bacteria</taxon>
        <taxon>Bacillati</taxon>
        <taxon>Bacillota</taxon>
        <taxon>Bacilli</taxon>
        <taxon>Lactobacillales</taxon>
        <taxon>Streptococcaceae</taxon>
        <taxon>Lactococcus</taxon>
    </lineage>
</organism>
<sequence length="86" mass="10277">MIALKSHSKTQMTFKNNYRFQPMKYFRGQKVKFNFNGEALQGTIEILDFGGAFKNAFYFYDVYVKEYDTLYKHIPKANSFISKRHQ</sequence>
<evidence type="ECO:0000313" key="1">
    <source>
        <dbReference type="EMBL" id="MEY8444358.1"/>
    </source>
</evidence>
<dbReference type="Proteomes" id="UP001565283">
    <property type="component" value="Unassembled WGS sequence"/>
</dbReference>